<protein>
    <recommendedName>
        <fullName evidence="2">Splicing factor Cactin</fullName>
    </recommendedName>
</protein>
<dbReference type="SMART" id="SM01050">
    <property type="entry name" value="CactinC_cactus"/>
    <property type="match status" value="1"/>
</dbReference>
<dbReference type="OrthoDB" id="265955at2759"/>
<dbReference type="Pfam" id="PF10312">
    <property type="entry name" value="Cactin_mid"/>
    <property type="match status" value="1"/>
</dbReference>
<accession>A0A2T0FH13</accession>
<dbReference type="InterPro" id="IPR018816">
    <property type="entry name" value="Cactin_central"/>
</dbReference>
<dbReference type="PANTHER" id="PTHR21737:SF4">
    <property type="entry name" value="SPLICING FACTOR CACTIN"/>
    <property type="match status" value="1"/>
</dbReference>
<sequence length="332" mass="38540">MSDVDDRWLANQDEFELHQLQKSALLRVIDNRATEEDFLCAHMAIYHGGFERESRECPKMANPKSILDNLADDKLIELLNTVKTFKSVDRRAESVEFWNSVTNYLNMRLNRNQDRLAVTIMQPDVDNLMKTKTRAELMGLETEIKGKEDDPEYWNGVLELVQVAKAVKAFDEINDKVNKLVSNGITIPEKTDKSPFKEFILSQMEQNELLFEAINDPGDAEYVARAIVGSNANYQAHNYSEPHLSNLVQGYKFSIYYPRLSDSDTVPKFTTTKQPNGTAELKFVADGYPDIKFCILNEPWDKPRYSSERYRSTFERGVLQLDFRFKFYYYKN</sequence>
<keyword evidence="6" id="KW-1185">Reference proteome</keyword>
<comment type="caution">
    <text evidence="5">The sequence shown here is derived from an EMBL/GenBank/DDBJ whole genome shotgun (WGS) entry which is preliminary data.</text>
</comment>
<dbReference type="Pfam" id="PF09732">
    <property type="entry name" value="CactinC_cactus"/>
    <property type="match status" value="1"/>
</dbReference>
<feature type="domain" description="Splicing factor cactin central" evidence="4">
    <location>
        <begin position="7"/>
        <end position="172"/>
    </location>
</feature>
<dbReference type="PANTHER" id="PTHR21737">
    <property type="entry name" value="POLYGLUTAMINE BINDING PROTEIN 1/MARVEL MEMBRANE-ASSOCIATING DOMAIN CONTAINING 3"/>
    <property type="match status" value="1"/>
</dbReference>
<gene>
    <name evidence="5" type="ORF">B9G98_01877</name>
</gene>
<name>A0A2T0FH13_9ASCO</name>
<dbReference type="RefSeq" id="XP_024664202.1">
    <property type="nucleotide sequence ID" value="XM_024808434.1"/>
</dbReference>
<evidence type="ECO:0000313" key="6">
    <source>
        <dbReference type="Proteomes" id="UP000238350"/>
    </source>
</evidence>
<feature type="domain" description="Splicing factor Cactin C-terminal" evidence="3">
    <location>
        <begin position="233"/>
        <end position="331"/>
    </location>
</feature>
<dbReference type="AlphaFoldDB" id="A0A2T0FH13"/>
<evidence type="ECO:0000256" key="1">
    <source>
        <dbReference type="ARBA" id="ARBA00006895"/>
    </source>
</evidence>
<dbReference type="Proteomes" id="UP000238350">
    <property type="component" value="Unassembled WGS sequence"/>
</dbReference>
<dbReference type="GeneID" id="36515625"/>
<dbReference type="InterPro" id="IPR019134">
    <property type="entry name" value="Cactin_C"/>
</dbReference>
<evidence type="ECO:0000256" key="2">
    <source>
        <dbReference type="ARBA" id="ARBA00034534"/>
    </source>
</evidence>
<evidence type="ECO:0000259" key="3">
    <source>
        <dbReference type="Pfam" id="PF09732"/>
    </source>
</evidence>
<dbReference type="GO" id="GO:0045292">
    <property type="term" value="P:mRNA cis splicing, via spliceosome"/>
    <property type="evidence" value="ECO:0007669"/>
    <property type="project" value="TreeGrafter"/>
</dbReference>
<dbReference type="EMBL" id="NDIQ01000021">
    <property type="protein sequence ID" value="PRT54257.1"/>
    <property type="molecule type" value="Genomic_DNA"/>
</dbReference>
<evidence type="ECO:0000313" key="5">
    <source>
        <dbReference type="EMBL" id="PRT54257.1"/>
    </source>
</evidence>
<dbReference type="GO" id="GO:0005737">
    <property type="term" value="C:cytoplasm"/>
    <property type="evidence" value="ECO:0007669"/>
    <property type="project" value="TreeGrafter"/>
</dbReference>
<dbReference type="STRING" id="45607.A0A2T0FH13"/>
<dbReference type="GO" id="GO:0005681">
    <property type="term" value="C:spliceosomal complex"/>
    <property type="evidence" value="ECO:0007669"/>
    <property type="project" value="TreeGrafter"/>
</dbReference>
<evidence type="ECO:0000259" key="4">
    <source>
        <dbReference type="Pfam" id="PF10312"/>
    </source>
</evidence>
<organism evidence="5 6">
    <name type="scientific">Wickerhamiella sorbophila</name>
    <dbReference type="NCBI Taxonomy" id="45607"/>
    <lineage>
        <taxon>Eukaryota</taxon>
        <taxon>Fungi</taxon>
        <taxon>Dikarya</taxon>
        <taxon>Ascomycota</taxon>
        <taxon>Saccharomycotina</taxon>
        <taxon>Dipodascomycetes</taxon>
        <taxon>Dipodascales</taxon>
        <taxon>Trichomonascaceae</taxon>
        <taxon>Wickerhamiella</taxon>
    </lineage>
</organism>
<reference evidence="5 6" key="1">
    <citation type="submission" date="2017-04" db="EMBL/GenBank/DDBJ databases">
        <title>Genome sequencing of [Candida] sorbophila.</title>
        <authorList>
            <person name="Ahn J.O."/>
        </authorList>
    </citation>
    <scope>NUCLEOTIDE SEQUENCE [LARGE SCALE GENOMIC DNA]</scope>
    <source>
        <strain evidence="5 6">DS02</strain>
    </source>
</reference>
<comment type="similarity">
    <text evidence="1">Belongs to the CACTIN family.</text>
</comment>
<proteinExistence type="inferred from homology"/>